<evidence type="ECO:0000313" key="12">
    <source>
        <dbReference type="Proteomes" id="UP001608902"/>
    </source>
</evidence>
<sequence>MQNSSVPPATYSDGVIAGGESSQNTSAFLNCNFRVLSQSICISNVDFKTRSFLVFTELCIVPIHPELRQICLNIGHDAQLPNEWEGDERGHITVNEEEAEYTRRDPFHVLSHNPDYSLRRMANQMYEVQEDSEGELVINVPEGCYDAMDEQQVVKVGIDVRVVDPKQGIQFISHFARDGSLEKGAHFYTYRSNIMSSTRQWLPCFDAPDQLALWRIDITVDTSLMVVASGELVDCEYTPDMRNKIYRYQMLIPTSAINIGFAIGHFTPCVLPEMTEVISFALPTQSPLVKHTASTVDKVFEFFEELLSCRFPYTTYKQVFVDQASDEVTCFSGLTILSVTILYHKKILDAVQVTRQWLAHAVAQQFFGCFVNAAHWLDLWLMRSLARFITGLFIERYFGTCEHLFQMKKMLNAVCKYENRWGKLYLRLTKTDDKVKDLHFDPRNNFTCSPLYADMLFKKGHFVMRMLNKRLGKEPFFQVVHKILSVSMQFSQKQREPMNWQHMTVSTESFFRTVSNVTGQELPTFLEQWIYGGGHADFQVQYAFNRKRNMIELEIRQDPKATSGRQSYVGPVTVVVQELDGSFTHTVQIDTDHSKHDLQCHSKGRRQKKKKIPLSTGEELEIDLTNMDPDSPVLWLRLDPDLHLVRRISIRQPVYQWEYMLKYERDVLAQLQALDVLQRFPSPHIRTILLETIENESFFYRVRCGAAFSLTEVVNKLPETWLGPPALMVLFKKLYGCKSAPHMPRPNNFVITAANLQSYFLMQALPQALARLRTSTNSSPAEVHRFLLGLLKYNDNSMNRYSDDHYRASLITSLACTIVPADNLDDNSTADTLNSDMKEKFNEFSLALNMDTLKPTFGRVVGIAALNAIYQAMRNAHIPIDPKLFIAFSQPKIYTSMRQAALSCLVDIVARFRLPWIVDVLDNLLGMSFTDTDPSIRYHIATELCRQPPFFDKSSAEYGPSNPANTKEIALKIWSIVMDEKTEARLRCLYIDLYFTMYGNGIAPVLAPPGVGRPSFVRAEKTTSRLYSSSAMDRPMEMSGSLAWHITDLEIDEPYSPINRSSNEMTDDMLQ</sequence>
<comment type="subcellular location">
    <subcellularLocation>
        <location evidence="1">Nucleus</location>
    </subcellularLocation>
</comment>
<keyword evidence="4" id="KW-0805">Transcription regulation</keyword>
<feature type="domain" description="Transcription initiation factor TFIID subunit 2 Ig-like" evidence="9">
    <location>
        <begin position="534"/>
        <end position="653"/>
    </location>
</feature>
<dbReference type="CDD" id="cd09839">
    <property type="entry name" value="M1_like_TAF2"/>
    <property type="match status" value="1"/>
</dbReference>
<dbReference type="Pfam" id="PF25316">
    <property type="entry name" value="TAF2_3rd"/>
    <property type="match status" value="1"/>
</dbReference>
<dbReference type="Gene3D" id="1.10.390.10">
    <property type="entry name" value="Neutral Protease Domain 2"/>
    <property type="match status" value="1"/>
</dbReference>
<feature type="domain" description="Peptidase M1 membrane alanine aminopeptidase" evidence="8">
    <location>
        <begin position="295"/>
        <end position="529"/>
    </location>
</feature>
<dbReference type="Pfam" id="PF01433">
    <property type="entry name" value="Peptidase_M1"/>
    <property type="match status" value="1"/>
</dbReference>
<dbReference type="InterPro" id="IPR037813">
    <property type="entry name" value="TAF2"/>
</dbReference>
<organism evidence="11 12">
    <name type="scientific">Gnathostoma spinigerum</name>
    <dbReference type="NCBI Taxonomy" id="75299"/>
    <lineage>
        <taxon>Eukaryota</taxon>
        <taxon>Metazoa</taxon>
        <taxon>Ecdysozoa</taxon>
        <taxon>Nematoda</taxon>
        <taxon>Chromadorea</taxon>
        <taxon>Rhabditida</taxon>
        <taxon>Spirurina</taxon>
        <taxon>Gnathostomatomorpha</taxon>
        <taxon>Gnathostomatoidea</taxon>
        <taxon>Gnathostomatidae</taxon>
        <taxon>Gnathostoma</taxon>
    </lineage>
</organism>
<dbReference type="GO" id="GO:0005634">
    <property type="term" value="C:nucleus"/>
    <property type="evidence" value="ECO:0007669"/>
    <property type="project" value="UniProtKB-SubCell"/>
</dbReference>
<dbReference type="Gene3D" id="2.60.40.1730">
    <property type="entry name" value="tricorn interacting facor f3 domain"/>
    <property type="match status" value="1"/>
</dbReference>
<dbReference type="InterPro" id="IPR057345">
    <property type="entry name" value="Ig-like_TAF2"/>
</dbReference>
<evidence type="ECO:0000259" key="8">
    <source>
        <dbReference type="Pfam" id="PF01433"/>
    </source>
</evidence>
<keyword evidence="6" id="KW-0539">Nucleus</keyword>
<evidence type="ECO:0000256" key="6">
    <source>
        <dbReference type="ARBA" id="ARBA00023242"/>
    </source>
</evidence>
<dbReference type="InterPro" id="IPR016024">
    <property type="entry name" value="ARM-type_fold"/>
</dbReference>
<dbReference type="SUPFAM" id="SSF63737">
    <property type="entry name" value="Leukotriene A4 hydrolase N-terminal domain"/>
    <property type="match status" value="1"/>
</dbReference>
<keyword evidence="12" id="KW-1185">Reference proteome</keyword>
<accession>A0ABD6EXX5</accession>
<dbReference type="SUPFAM" id="SSF55486">
    <property type="entry name" value="Metalloproteases ('zincins'), catalytic domain"/>
    <property type="match status" value="1"/>
</dbReference>
<evidence type="ECO:0000256" key="7">
    <source>
        <dbReference type="ARBA" id="ARBA00033345"/>
    </source>
</evidence>
<gene>
    <name evidence="11" type="ORF">AB6A40_008166</name>
</gene>
<dbReference type="SUPFAM" id="SSF48371">
    <property type="entry name" value="ARM repeat"/>
    <property type="match status" value="1"/>
</dbReference>
<evidence type="ECO:0000313" key="11">
    <source>
        <dbReference type="EMBL" id="MFH4981457.1"/>
    </source>
</evidence>
<dbReference type="InterPro" id="IPR042097">
    <property type="entry name" value="Aminopeptidase_N-like_N_sf"/>
</dbReference>
<dbReference type="PANTHER" id="PTHR15137:SF9">
    <property type="entry name" value="TRANSCRIPTION INITIATION FACTOR TFIID SUBUNIT 2"/>
    <property type="match status" value="1"/>
</dbReference>
<feature type="domain" description="Transcription initiation factor TFIID subunit 2 TPR repeats" evidence="10">
    <location>
        <begin position="655"/>
        <end position="1002"/>
    </location>
</feature>
<evidence type="ECO:0000256" key="5">
    <source>
        <dbReference type="ARBA" id="ARBA00023163"/>
    </source>
</evidence>
<evidence type="ECO:0000259" key="9">
    <source>
        <dbReference type="Pfam" id="PF25316"/>
    </source>
</evidence>
<comment type="similarity">
    <text evidence="2">Belongs to the TAF2 family.</text>
</comment>
<evidence type="ECO:0000256" key="3">
    <source>
        <dbReference type="ARBA" id="ARBA00017363"/>
    </source>
</evidence>
<dbReference type="PANTHER" id="PTHR15137">
    <property type="entry name" value="TRANSCRIPTION INITIATION FACTOR TFIID"/>
    <property type="match status" value="1"/>
</dbReference>
<dbReference type="EMBL" id="JBGFUD010007242">
    <property type="protein sequence ID" value="MFH4981457.1"/>
    <property type="molecule type" value="Genomic_DNA"/>
</dbReference>
<name>A0ABD6EXX5_9BILA</name>
<dbReference type="Pfam" id="PF25577">
    <property type="entry name" value="TPR_TAF2_C"/>
    <property type="match status" value="1"/>
</dbReference>
<evidence type="ECO:0000256" key="4">
    <source>
        <dbReference type="ARBA" id="ARBA00023015"/>
    </source>
</evidence>
<dbReference type="Proteomes" id="UP001608902">
    <property type="component" value="Unassembled WGS sequence"/>
</dbReference>
<dbReference type="AlphaFoldDB" id="A0ABD6EXX5"/>
<protein>
    <recommendedName>
        <fullName evidence="3">Transcription initiation factor TFIID subunit 2</fullName>
    </recommendedName>
    <alternativeName>
        <fullName evidence="7">Transcription initiation factor TFIID 150 kDa subunit</fullName>
    </alternativeName>
</protein>
<dbReference type="InterPro" id="IPR057991">
    <property type="entry name" value="TPR_TAF2_C"/>
</dbReference>
<keyword evidence="5" id="KW-0804">Transcription</keyword>
<evidence type="ECO:0000259" key="10">
    <source>
        <dbReference type="Pfam" id="PF25577"/>
    </source>
</evidence>
<dbReference type="GO" id="GO:0006366">
    <property type="term" value="P:transcription by RNA polymerase II"/>
    <property type="evidence" value="ECO:0007669"/>
    <property type="project" value="UniProtKB-ARBA"/>
</dbReference>
<proteinExistence type="inferred from homology"/>
<evidence type="ECO:0000256" key="1">
    <source>
        <dbReference type="ARBA" id="ARBA00004123"/>
    </source>
</evidence>
<reference evidence="11 12" key="1">
    <citation type="submission" date="2024-08" db="EMBL/GenBank/DDBJ databases">
        <title>Gnathostoma spinigerum genome.</title>
        <authorList>
            <person name="Gonzalez-Bertolin B."/>
            <person name="Monzon S."/>
            <person name="Zaballos A."/>
            <person name="Jimenez P."/>
            <person name="Dekumyoy P."/>
            <person name="Varona S."/>
            <person name="Cuesta I."/>
            <person name="Sumanam S."/>
            <person name="Adisakwattana P."/>
            <person name="Gasser R.B."/>
            <person name="Hernandez-Gonzalez A."/>
            <person name="Young N.D."/>
            <person name="Perteguer M.J."/>
        </authorList>
    </citation>
    <scope>NUCLEOTIDE SEQUENCE [LARGE SCALE GENOMIC DNA]</scope>
    <source>
        <strain evidence="11">AL3</strain>
        <tissue evidence="11">Liver</tissue>
    </source>
</reference>
<comment type="caution">
    <text evidence="11">The sequence shown here is derived from an EMBL/GenBank/DDBJ whole genome shotgun (WGS) entry which is preliminary data.</text>
</comment>
<dbReference type="InterPro" id="IPR027268">
    <property type="entry name" value="Peptidase_M4/M1_CTD_sf"/>
</dbReference>
<evidence type="ECO:0000256" key="2">
    <source>
        <dbReference type="ARBA" id="ARBA00010937"/>
    </source>
</evidence>
<dbReference type="InterPro" id="IPR014782">
    <property type="entry name" value="Peptidase_M1_dom"/>
</dbReference>